<proteinExistence type="inferred from homology"/>
<dbReference type="FunFam" id="3.90.45.10:FF:000003">
    <property type="entry name" value="Peptide deformylase"/>
    <property type="match status" value="1"/>
</dbReference>
<dbReference type="HAMAP" id="MF_00163">
    <property type="entry name" value="Pep_deformylase"/>
    <property type="match status" value="1"/>
</dbReference>
<dbReference type="Gene3D" id="3.90.45.10">
    <property type="entry name" value="Peptide deformylase"/>
    <property type="match status" value="1"/>
</dbReference>
<protein>
    <recommendedName>
        <fullName evidence="7">Peptide deformylase</fullName>
        <ecNumber evidence="7">3.5.1.88</ecNumber>
    </recommendedName>
</protein>
<gene>
    <name evidence="8" type="ORF">L9F63_007078</name>
</gene>
<evidence type="ECO:0000256" key="6">
    <source>
        <dbReference type="ARBA" id="ARBA00048875"/>
    </source>
</evidence>
<dbReference type="PANTHER" id="PTHR10458:SF2">
    <property type="entry name" value="PEPTIDE DEFORMYLASE, MITOCHONDRIAL"/>
    <property type="match status" value="1"/>
</dbReference>
<comment type="similarity">
    <text evidence="1 7">Belongs to the polypeptide deformylase family.</text>
</comment>
<dbReference type="GO" id="GO:0005739">
    <property type="term" value="C:mitochondrion"/>
    <property type="evidence" value="ECO:0007669"/>
    <property type="project" value="TreeGrafter"/>
</dbReference>
<dbReference type="PRINTS" id="PR01576">
    <property type="entry name" value="PDEFORMYLASE"/>
</dbReference>
<dbReference type="CDD" id="cd00487">
    <property type="entry name" value="Pep_deformylase"/>
    <property type="match status" value="1"/>
</dbReference>
<evidence type="ECO:0000256" key="5">
    <source>
        <dbReference type="ARBA" id="ARBA00037114"/>
    </source>
</evidence>
<evidence type="ECO:0000256" key="4">
    <source>
        <dbReference type="ARBA" id="ARBA00022917"/>
    </source>
</evidence>
<dbReference type="GO" id="GO:0046872">
    <property type="term" value="F:metal ion binding"/>
    <property type="evidence" value="ECO:0007669"/>
    <property type="project" value="UniProtKB-KW"/>
</dbReference>
<accession>A0AAD7Z9U3</accession>
<dbReference type="PANTHER" id="PTHR10458">
    <property type="entry name" value="PEPTIDE DEFORMYLASE"/>
    <property type="match status" value="1"/>
</dbReference>
<keyword evidence="4 7" id="KW-0648">Protein biosynthesis</keyword>
<dbReference type="EC" id="3.5.1.88" evidence="7"/>
<dbReference type="Pfam" id="PF01327">
    <property type="entry name" value="Pep_deformylase"/>
    <property type="match status" value="1"/>
</dbReference>
<evidence type="ECO:0000256" key="7">
    <source>
        <dbReference type="RuleBase" id="RU362111"/>
    </source>
</evidence>
<dbReference type="InterPro" id="IPR036821">
    <property type="entry name" value="Peptide_deformylase_sf"/>
</dbReference>
<dbReference type="GO" id="GO:0042586">
    <property type="term" value="F:peptide deformylase activity"/>
    <property type="evidence" value="ECO:0007669"/>
    <property type="project" value="UniProtKB-EC"/>
</dbReference>
<keyword evidence="2 7" id="KW-0479">Metal-binding</keyword>
<evidence type="ECO:0000256" key="2">
    <source>
        <dbReference type="ARBA" id="ARBA00022723"/>
    </source>
</evidence>
<keyword evidence="3 7" id="KW-0378">Hydrolase</keyword>
<dbReference type="EMBL" id="JASPKZ010009809">
    <property type="protein sequence ID" value="KAJ9576113.1"/>
    <property type="molecule type" value="Genomic_DNA"/>
</dbReference>
<evidence type="ECO:0000313" key="9">
    <source>
        <dbReference type="Proteomes" id="UP001233999"/>
    </source>
</evidence>
<sequence>MWFWYNYCSGSQRIAVVSSAVSYQKRYLITFRKFRQLYREFWFPSPSPPPYNHICQIGDPVLRHKAELVNPKDIKTKEVKMILKKMHNVMQKYKAVGIAAPQIGVPLRIFAIEYTQKMADDYDPELFRIREMAIVPFKVFINPELKVINYEKVQFPEACESVRGFAADVPRYREVLVKGLDADGKAVSWQVAGWPARIIQHEMDHLNGQLYTDIMIRSSFTCTCWQNVNRTSGRIYVPFAPK</sequence>
<dbReference type="Proteomes" id="UP001233999">
    <property type="component" value="Unassembled WGS sequence"/>
</dbReference>
<evidence type="ECO:0000256" key="3">
    <source>
        <dbReference type="ARBA" id="ARBA00022801"/>
    </source>
</evidence>
<reference evidence="8" key="1">
    <citation type="journal article" date="2023" name="IScience">
        <title>Live-bearing cockroach genome reveals convergent evolutionary mechanisms linked to viviparity in insects and beyond.</title>
        <authorList>
            <person name="Fouks B."/>
            <person name="Harrison M.C."/>
            <person name="Mikhailova A.A."/>
            <person name="Marchal E."/>
            <person name="English S."/>
            <person name="Carruthers M."/>
            <person name="Jennings E.C."/>
            <person name="Chiamaka E.L."/>
            <person name="Frigard R.A."/>
            <person name="Pippel M."/>
            <person name="Attardo G.M."/>
            <person name="Benoit J.B."/>
            <person name="Bornberg-Bauer E."/>
            <person name="Tobe S.S."/>
        </authorList>
    </citation>
    <scope>NUCLEOTIDE SEQUENCE</scope>
    <source>
        <strain evidence="8">Stay&amp;Tobe</strain>
    </source>
</reference>
<dbReference type="NCBIfam" id="NF001159">
    <property type="entry name" value="PRK00150.1-3"/>
    <property type="match status" value="1"/>
</dbReference>
<name>A0AAD7Z9U3_DIPPU</name>
<comment type="catalytic activity">
    <reaction evidence="6 7">
        <text>N-terminal N-formyl-L-methionyl-[peptide] + H2O = N-terminal L-methionyl-[peptide] + formate</text>
        <dbReference type="Rhea" id="RHEA:24420"/>
        <dbReference type="Rhea" id="RHEA-COMP:10639"/>
        <dbReference type="Rhea" id="RHEA-COMP:10640"/>
        <dbReference type="ChEBI" id="CHEBI:15377"/>
        <dbReference type="ChEBI" id="CHEBI:15740"/>
        <dbReference type="ChEBI" id="CHEBI:49298"/>
        <dbReference type="ChEBI" id="CHEBI:64731"/>
        <dbReference type="EC" id="3.5.1.88"/>
    </reaction>
</comment>
<dbReference type="GO" id="GO:0006412">
    <property type="term" value="P:translation"/>
    <property type="evidence" value="ECO:0007669"/>
    <property type="project" value="UniProtKB-KW"/>
</dbReference>
<evidence type="ECO:0000256" key="1">
    <source>
        <dbReference type="ARBA" id="ARBA00010759"/>
    </source>
</evidence>
<comment type="caution">
    <text evidence="8">The sequence shown here is derived from an EMBL/GenBank/DDBJ whole genome shotgun (WGS) entry which is preliminary data.</text>
</comment>
<organism evidence="8 9">
    <name type="scientific">Diploptera punctata</name>
    <name type="common">Pacific beetle cockroach</name>
    <dbReference type="NCBI Taxonomy" id="6984"/>
    <lineage>
        <taxon>Eukaryota</taxon>
        <taxon>Metazoa</taxon>
        <taxon>Ecdysozoa</taxon>
        <taxon>Arthropoda</taxon>
        <taxon>Hexapoda</taxon>
        <taxon>Insecta</taxon>
        <taxon>Pterygota</taxon>
        <taxon>Neoptera</taxon>
        <taxon>Polyneoptera</taxon>
        <taxon>Dictyoptera</taxon>
        <taxon>Blattodea</taxon>
        <taxon>Blaberoidea</taxon>
        <taxon>Blaberidae</taxon>
        <taxon>Diplopterinae</taxon>
        <taxon>Diploptera</taxon>
    </lineage>
</organism>
<dbReference type="AlphaFoldDB" id="A0AAD7Z9U3"/>
<dbReference type="SUPFAM" id="SSF56420">
    <property type="entry name" value="Peptide deformylase"/>
    <property type="match status" value="1"/>
</dbReference>
<evidence type="ECO:0000313" key="8">
    <source>
        <dbReference type="EMBL" id="KAJ9576113.1"/>
    </source>
</evidence>
<comment type="function">
    <text evidence="5 7">Removes the formyl group from the N-terminal Met of newly synthesized proteins.</text>
</comment>
<dbReference type="InterPro" id="IPR023635">
    <property type="entry name" value="Peptide_deformylase"/>
</dbReference>
<reference evidence="8" key="2">
    <citation type="submission" date="2023-05" db="EMBL/GenBank/DDBJ databases">
        <authorList>
            <person name="Fouks B."/>
        </authorList>
    </citation>
    <scope>NUCLEOTIDE SEQUENCE</scope>
    <source>
        <strain evidence="8">Stay&amp;Tobe</strain>
        <tissue evidence="8">Testes</tissue>
    </source>
</reference>
<keyword evidence="9" id="KW-1185">Reference proteome</keyword>